<sequence length="130" mass="14807">MEPQISSEELEGIEKFIVKVNQGELQQQVQNGHYSQADSDTVLPAIRKLLEFGEKQIKNRSDDYKLYRTNGESNPMLLLGLAIKNPQMIQELLSQYRLAERNAAKEKFFSMKVADMTGADLAQFLQLVSK</sequence>
<reference evidence="1 2" key="1">
    <citation type="submission" date="2019-09" db="EMBL/GenBank/DDBJ databases">
        <title>Genome Sequence of Larkinella sp MA1.</title>
        <authorList>
            <person name="Srinivasan S."/>
        </authorList>
    </citation>
    <scope>NUCLEOTIDE SEQUENCE [LARGE SCALE GENOMIC DNA]</scope>
    <source>
        <strain evidence="1 2">MA1</strain>
    </source>
</reference>
<keyword evidence="2" id="KW-1185">Reference proteome</keyword>
<evidence type="ECO:0000313" key="1">
    <source>
        <dbReference type="EMBL" id="KAA9341115.1"/>
    </source>
</evidence>
<dbReference type="EMBL" id="VTWS01000013">
    <property type="protein sequence ID" value="KAA9341115.1"/>
    <property type="molecule type" value="Genomic_DNA"/>
</dbReference>
<comment type="caution">
    <text evidence="1">The sequence shown here is derived from an EMBL/GenBank/DDBJ whole genome shotgun (WGS) entry which is preliminary data.</text>
</comment>
<protein>
    <submittedName>
        <fullName evidence="1">Uncharacterized protein</fullName>
    </submittedName>
</protein>
<evidence type="ECO:0000313" key="2">
    <source>
        <dbReference type="Proteomes" id="UP000326344"/>
    </source>
</evidence>
<gene>
    <name evidence="1" type="ORF">F0P93_30215</name>
</gene>
<dbReference type="RefSeq" id="WP_150881523.1">
    <property type="nucleotide sequence ID" value="NZ_VTWS01000013.1"/>
</dbReference>
<organism evidence="1 2">
    <name type="scientific">Larkinella humicola</name>
    <dbReference type="NCBI Taxonomy" id="2607654"/>
    <lineage>
        <taxon>Bacteria</taxon>
        <taxon>Pseudomonadati</taxon>
        <taxon>Bacteroidota</taxon>
        <taxon>Cytophagia</taxon>
        <taxon>Cytophagales</taxon>
        <taxon>Spirosomataceae</taxon>
        <taxon>Larkinella</taxon>
    </lineage>
</organism>
<accession>A0A5N1J4X0</accession>
<dbReference type="Proteomes" id="UP000326344">
    <property type="component" value="Unassembled WGS sequence"/>
</dbReference>
<dbReference type="AlphaFoldDB" id="A0A5N1J4X0"/>
<proteinExistence type="predicted"/>
<name>A0A5N1J4X0_9BACT</name>